<dbReference type="NCBIfam" id="TIGR02574">
    <property type="entry name" value="stabl_TIGR02574"/>
    <property type="match status" value="1"/>
</dbReference>
<dbReference type="AlphaFoldDB" id="X0U7I1"/>
<gene>
    <name evidence="1" type="ORF">S01H1_23281</name>
</gene>
<organism evidence="1">
    <name type="scientific">marine sediment metagenome</name>
    <dbReference type="NCBI Taxonomy" id="412755"/>
    <lineage>
        <taxon>unclassified sequences</taxon>
        <taxon>metagenomes</taxon>
        <taxon>ecological metagenomes</taxon>
    </lineage>
</organism>
<dbReference type="EMBL" id="BARS01013392">
    <property type="protein sequence ID" value="GAF96327.1"/>
    <property type="molecule type" value="Genomic_DNA"/>
</dbReference>
<sequence length="75" mass="8888">MIKTDELISEAISLPIDIRTQLINRLLVSLNPERRDIDEFWMKEAEERLKDIKTGKVKTVSGEQVFQEIKERFQK</sequence>
<dbReference type="InterPro" id="IPR013406">
    <property type="entry name" value="CHP02574_addiction_mod"/>
</dbReference>
<comment type="caution">
    <text evidence="1">The sequence shown here is derived from an EMBL/GenBank/DDBJ whole genome shotgun (WGS) entry which is preliminary data.</text>
</comment>
<proteinExistence type="predicted"/>
<name>X0U7I1_9ZZZZ</name>
<protein>
    <recommendedName>
        <fullName evidence="2">Addiction module antitoxin RelB</fullName>
    </recommendedName>
</protein>
<evidence type="ECO:0000313" key="1">
    <source>
        <dbReference type="EMBL" id="GAF96327.1"/>
    </source>
</evidence>
<evidence type="ECO:0008006" key="2">
    <source>
        <dbReference type="Google" id="ProtNLM"/>
    </source>
</evidence>
<reference evidence="1" key="1">
    <citation type="journal article" date="2014" name="Front. Microbiol.">
        <title>High frequency of phylogenetically diverse reductive dehalogenase-homologous genes in deep subseafloor sedimentary metagenomes.</title>
        <authorList>
            <person name="Kawai M."/>
            <person name="Futagami T."/>
            <person name="Toyoda A."/>
            <person name="Takaki Y."/>
            <person name="Nishi S."/>
            <person name="Hori S."/>
            <person name="Arai W."/>
            <person name="Tsubouchi T."/>
            <person name="Morono Y."/>
            <person name="Uchiyama I."/>
            <person name="Ito T."/>
            <person name="Fujiyama A."/>
            <person name="Inagaki F."/>
            <person name="Takami H."/>
        </authorList>
    </citation>
    <scope>NUCLEOTIDE SEQUENCE</scope>
    <source>
        <strain evidence="1">Expedition CK06-06</strain>
    </source>
</reference>
<dbReference type="Pfam" id="PF09720">
    <property type="entry name" value="Unstab_antitox"/>
    <property type="match status" value="1"/>
</dbReference>
<accession>X0U7I1</accession>